<comment type="caution">
    <text evidence="1">The sequence shown here is derived from an EMBL/GenBank/DDBJ whole genome shotgun (WGS) entry which is preliminary data.</text>
</comment>
<reference evidence="2" key="1">
    <citation type="journal article" date="2024" name="Proc. Natl. Acad. Sci. U.S.A.">
        <title>Extraordinary preservation of gene collinearity over three hundred million years revealed in homosporous lycophytes.</title>
        <authorList>
            <person name="Li C."/>
            <person name="Wickell D."/>
            <person name="Kuo L.Y."/>
            <person name="Chen X."/>
            <person name="Nie B."/>
            <person name="Liao X."/>
            <person name="Peng D."/>
            <person name="Ji J."/>
            <person name="Jenkins J."/>
            <person name="Williams M."/>
            <person name="Shu S."/>
            <person name="Plott C."/>
            <person name="Barry K."/>
            <person name="Rajasekar S."/>
            <person name="Grimwood J."/>
            <person name="Han X."/>
            <person name="Sun S."/>
            <person name="Hou Z."/>
            <person name="He W."/>
            <person name="Dai G."/>
            <person name="Sun C."/>
            <person name="Schmutz J."/>
            <person name="Leebens-Mack J.H."/>
            <person name="Li F.W."/>
            <person name="Wang L."/>
        </authorList>
    </citation>
    <scope>NUCLEOTIDE SEQUENCE [LARGE SCALE GENOMIC DNA]</scope>
    <source>
        <strain evidence="2">cv. PW_Plant_1</strain>
    </source>
</reference>
<evidence type="ECO:0000313" key="1">
    <source>
        <dbReference type="EMBL" id="KAJ7534481.1"/>
    </source>
</evidence>
<dbReference type="EMBL" id="CM055104">
    <property type="protein sequence ID" value="KAJ7534481.1"/>
    <property type="molecule type" value="Genomic_DNA"/>
</dbReference>
<gene>
    <name evidence="1" type="ORF">O6H91_13G096500</name>
</gene>
<keyword evidence="2" id="KW-1185">Reference proteome</keyword>
<sequence length="256" mass="28433">MALAQVLRRVSAPAGRSALRYMGTPCKRLISGAAGGAGVSWGKRSLLFDCSSRSGQPMVRSMSSASSDSGLLRVLKSEIEHEAEQEKSQEVDKPPKPFTLQDKPGTQEIILRRSYGSEDIAITCVLQTDPYANPAEEEGAEEGDDEQQFSPESVHMNVSISKGGDKPVLEIGCVTTGDDVTIDKVAYVENGSDKELIYDGPEFVELDEELQKQFQRFLEARGINEDLCDFLMKFMPEKERQEYVRWLKNVEAFVKL</sequence>
<evidence type="ECO:0000313" key="2">
    <source>
        <dbReference type="Proteomes" id="UP001162992"/>
    </source>
</evidence>
<protein>
    <submittedName>
        <fullName evidence="1">Uncharacterized protein</fullName>
    </submittedName>
</protein>
<dbReference type="Proteomes" id="UP001162992">
    <property type="component" value="Chromosome 13"/>
</dbReference>
<accession>A0ACC2BXN0</accession>
<organism evidence="1 2">
    <name type="scientific">Diphasiastrum complanatum</name>
    <name type="common">Issler's clubmoss</name>
    <name type="synonym">Lycopodium complanatum</name>
    <dbReference type="NCBI Taxonomy" id="34168"/>
    <lineage>
        <taxon>Eukaryota</taxon>
        <taxon>Viridiplantae</taxon>
        <taxon>Streptophyta</taxon>
        <taxon>Embryophyta</taxon>
        <taxon>Tracheophyta</taxon>
        <taxon>Lycopodiopsida</taxon>
        <taxon>Lycopodiales</taxon>
        <taxon>Lycopodiaceae</taxon>
        <taxon>Lycopodioideae</taxon>
        <taxon>Diphasiastrum</taxon>
    </lineage>
</organism>
<proteinExistence type="predicted"/>
<name>A0ACC2BXN0_DIPCM</name>